<protein>
    <submittedName>
        <fullName evidence="1">Uncharacterized protein</fullName>
    </submittedName>
</protein>
<dbReference type="EMBL" id="FNRF01000001">
    <property type="protein sequence ID" value="SDZ94780.1"/>
    <property type="molecule type" value="Genomic_DNA"/>
</dbReference>
<dbReference type="Proteomes" id="UP000182257">
    <property type="component" value="Unassembled WGS sequence"/>
</dbReference>
<dbReference type="AlphaFoldDB" id="A0A1H3X699"/>
<accession>A0A1H3X699</accession>
<dbReference type="RefSeq" id="WP_074759758.1">
    <property type="nucleotide sequence ID" value="NZ_FNRF01000001.1"/>
</dbReference>
<evidence type="ECO:0000313" key="1">
    <source>
        <dbReference type="EMBL" id="SDZ94780.1"/>
    </source>
</evidence>
<evidence type="ECO:0000313" key="2">
    <source>
        <dbReference type="Proteomes" id="UP000182257"/>
    </source>
</evidence>
<name>A0A1H3X699_XYLRU</name>
<dbReference type="OrthoDB" id="1068063at2"/>
<reference evidence="1 2" key="1">
    <citation type="submission" date="2016-10" db="EMBL/GenBank/DDBJ databases">
        <authorList>
            <person name="de Groot N.N."/>
        </authorList>
    </citation>
    <scope>NUCLEOTIDE SEQUENCE [LARGE SCALE GENOMIC DNA]</scope>
    <source>
        <strain evidence="1 2">D31d</strain>
    </source>
</reference>
<gene>
    <name evidence="1" type="ORF">SAMN05216462_0082</name>
</gene>
<organism evidence="1 2">
    <name type="scientific">Xylanibacter ruminicola</name>
    <name type="common">Prevotella ruminicola</name>
    <dbReference type="NCBI Taxonomy" id="839"/>
    <lineage>
        <taxon>Bacteria</taxon>
        <taxon>Pseudomonadati</taxon>
        <taxon>Bacteroidota</taxon>
        <taxon>Bacteroidia</taxon>
        <taxon>Bacteroidales</taxon>
        <taxon>Prevotellaceae</taxon>
        <taxon>Xylanibacter</taxon>
    </lineage>
</organism>
<sequence>MAKNSKWQDEYWLLLMQLYLQKPTGIKPMYSKAMVDLSLELHIAPQQLFNKMCQIANLETPRIEHIWEVYGQNPRKLKRAVNLLREMWGFNNALEFYEGVETIESFEKEFKPIADDTTLTPMMLVLILDEYFRLTPITMVPETPEVQALAKMMKLKPQEVVDVMEAFQHCDPYLNRKDEMKGNLVLACQQVWRRFGNSEPQELASYAEQLKDYFEH</sequence>
<proteinExistence type="predicted"/>